<dbReference type="PANTHER" id="PTHR35526">
    <property type="entry name" value="ANTI-SIGMA-F FACTOR RSBW-RELATED"/>
    <property type="match status" value="1"/>
</dbReference>
<keyword evidence="3" id="KW-0067">ATP-binding</keyword>
<organism evidence="3 4">
    <name type="scientific">Mycolicibacterium komossense</name>
    <dbReference type="NCBI Taxonomy" id="1779"/>
    <lineage>
        <taxon>Bacteria</taxon>
        <taxon>Bacillati</taxon>
        <taxon>Actinomycetota</taxon>
        <taxon>Actinomycetes</taxon>
        <taxon>Mycobacteriales</taxon>
        <taxon>Mycobacteriaceae</taxon>
        <taxon>Mycolicibacterium</taxon>
    </lineage>
</organism>
<proteinExistence type="predicted"/>
<evidence type="ECO:0000313" key="4">
    <source>
        <dbReference type="Proteomes" id="UP001526201"/>
    </source>
</evidence>
<keyword evidence="4" id="KW-1185">Reference proteome</keyword>
<dbReference type="PANTHER" id="PTHR35526:SF3">
    <property type="entry name" value="ANTI-SIGMA-F FACTOR RSBW"/>
    <property type="match status" value="1"/>
</dbReference>
<evidence type="ECO:0000256" key="1">
    <source>
        <dbReference type="ARBA" id="ARBA00022527"/>
    </source>
</evidence>
<reference evidence="3 4" key="1">
    <citation type="journal article" date="2022" name="BMC Genomics">
        <title>Comparative genome analysis of mycobacteria focusing on tRNA and non-coding RNA.</title>
        <authorList>
            <person name="Behra P.R.K."/>
            <person name="Pettersson B.M.F."/>
            <person name="Ramesh M."/>
            <person name="Das S."/>
            <person name="Dasgupta S."/>
            <person name="Kirsebom L.A."/>
        </authorList>
    </citation>
    <scope>NUCLEOTIDE SEQUENCE [LARGE SCALE GENOMIC DNA]</scope>
    <source>
        <strain evidence="3 4">DSM 44078</strain>
    </source>
</reference>
<dbReference type="GO" id="GO:0005524">
    <property type="term" value="F:ATP binding"/>
    <property type="evidence" value="ECO:0007669"/>
    <property type="project" value="UniProtKB-KW"/>
</dbReference>
<keyword evidence="1" id="KW-0808">Transferase</keyword>
<protein>
    <submittedName>
        <fullName evidence="3">ATP-binding protein</fullName>
    </submittedName>
</protein>
<dbReference type="InterPro" id="IPR003594">
    <property type="entry name" value="HATPase_dom"/>
</dbReference>
<gene>
    <name evidence="3" type="ORF">H7J73_25395</name>
</gene>
<dbReference type="InterPro" id="IPR050267">
    <property type="entry name" value="Anti-sigma-factor_SerPK"/>
</dbReference>
<dbReference type="InterPro" id="IPR036890">
    <property type="entry name" value="HATPase_C_sf"/>
</dbReference>
<feature type="domain" description="Histidine kinase/HSP90-like ATPase" evidence="2">
    <location>
        <begin position="17"/>
        <end position="136"/>
    </location>
</feature>
<dbReference type="Gene3D" id="3.30.565.10">
    <property type="entry name" value="Histidine kinase-like ATPase, C-terminal domain"/>
    <property type="match status" value="1"/>
</dbReference>
<dbReference type="Pfam" id="PF13581">
    <property type="entry name" value="HATPase_c_2"/>
    <property type="match status" value="1"/>
</dbReference>
<dbReference type="SUPFAM" id="SSF55874">
    <property type="entry name" value="ATPase domain of HSP90 chaperone/DNA topoisomerase II/histidine kinase"/>
    <property type="match status" value="1"/>
</dbReference>
<dbReference type="RefSeq" id="WP_264070575.1">
    <property type="nucleotide sequence ID" value="NZ_JACKTY010000041.1"/>
</dbReference>
<keyword evidence="1" id="KW-0418">Kinase</keyword>
<keyword evidence="1" id="KW-0723">Serine/threonine-protein kinase</keyword>
<sequence length="154" mass="17014">MTNSPRPSAIRFDRLLDAEPGDVARVREELGRWLLQKFELDSMRLNDMVLAVYEALANAAEFAYLTAPTPGCVNLRAEHDAASSALTLIVADEGRWREVDPTQRCRYRGRGLPLIKGLADVATVESSPRGTTVRMVFHDVEPVASRNGATVANY</sequence>
<evidence type="ECO:0000259" key="2">
    <source>
        <dbReference type="Pfam" id="PF13581"/>
    </source>
</evidence>
<keyword evidence="3" id="KW-0547">Nucleotide-binding</keyword>
<evidence type="ECO:0000313" key="3">
    <source>
        <dbReference type="EMBL" id="MCV7229350.1"/>
    </source>
</evidence>
<comment type="caution">
    <text evidence="3">The sequence shown here is derived from an EMBL/GenBank/DDBJ whole genome shotgun (WGS) entry which is preliminary data.</text>
</comment>
<name>A0ABT3CIM6_9MYCO</name>
<accession>A0ABT3CIM6</accession>
<dbReference type="Proteomes" id="UP001526201">
    <property type="component" value="Unassembled WGS sequence"/>
</dbReference>
<dbReference type="EMBL" id="JACKTY010000041">
    <property type="protein sequence ID" value="MCV7229350.1"/>
    <property type="molecule type" value="Genomic_DNA"/>
</dbReference>
<dbReference type="CDD" id="cd16936">
    <property type="entry name" value="HATPase_RsbW-like"/>
    <property type="match status" value="1"/>
</dbReference>